<dbReference type="EMBL" id="CP024767">
    <property type="protein sequence ID" value="QAY87209.1"/>
    <property type="molecule type" value="Genomic_DNA"/>
</dbReference>
<evidence type="ECO:0008006" key="3">
    <source>
        <dbReference type="Google" id="ProtNLM"/>
    </source>
</evidence>
<dbReference type="PROSITE" id="PS51257">
    <property type="entry name" value="PROKAR_LIPOPROTEIN"/>
    <property type="match status" value="1"/>
</dbReference>
<sequence>MKLFVGALAVALLAGCATSPIPSDKADPVPASRLYAFSGKSEAQLLVTRDSGLYGSGCNYRLYIDGTLAAEFASGEVARFGVKAGKHVLGVKPSAACGGWGLVEREVDAKNGETIRRRITLSGDSFDISPTAI</sequence>
<dbReference type="Proteomes" id="UP000291121">
    <property type="component" value="Chromosome"/>
</dbReference>
<protein>
    <recommendedName>
        <fullName evidence="3">3-isopropylmalate dehydratase</fullName>
    </recommendedName>
</protein>
<evidence type="ECO:0000313" key="2">
    <source>
        <dbReference type="Proteomes" id="UP000291121"/>
    </source>
</evidence>
<keyword evidence="2" id="KW-1185">Reference proteome</keyword>
<name>A0A4P6G6J9_9PSED</name>
<gene>
    <name evidence="1" type="ORF">CUN61_26130</name>
</gene>
<dbReference type="RefSeq" id="WP_208669172.1">
    <property type="nucleotide sequence ID" value="NZ_CP024767.1"/>
</dbReference>
<reference evidence="1 2" key="1">
    <citation type="submission" date="2017-11" db="EMBL/GenBank/DDBJ databases">
        <title>Genome sequence of Pseudomonas arsenicoxydans ACM1.</title>
        <authorList>
            <person name="Nascimento F.X."/>
        </authorList>
    </citation>
    <scope>NUCLEOTIDE SEQUENCE [LARGE SCALE GENOMIC DNA]</scope>
    <source>
        <strain evidence="1 2">ACM1</strain>
    </source>
</reference>
<accession>A0A4P6G6J9</accession>
<proteinExistence type="predicted"/>
<evidence type="ECO:0000313" key="1">
    <source>
        <dbReference type="EMBL" id="QAY87209.1"/>
    </source>
</evidence>
<dbReference type="AlphaFoldDB" id="A0A4P6G6J9"/>
<organism evidence="1 2">
    <name type="scientific">Pseudomonas arsenicoxydans</name>
    <dbReference type="NCBI Taxonomy" id="702115"/>
    <lineage>
        <taxon>Bacteria</taxon>
        <taxon>Pseudomonadati</taxon>
        <taxon>Pseudomonadota</taxon>
        <taxon>Gammaproteobacteria</taxon>
        <taxon>Pseudomonadales</taxon>
        <taxon>Pseudomonadaceae</taxon>
        <taxon>Pseudomonas</taxon>
    </lineage>
</organism>